<dbReference type="EnsemblPlants" id="KQK94178">
    <property type="protein sequence ID" value="KQK94178"/>
    <property type="gene ID" value="SETIT_026832mg"/>
</dbReference>
<dbReference type="InParanoid" id="K3ZJS8"/>
<feature type="region of interest" description="Disordered" evidence="1">
    <location>
        <begin position="169"/>
        <end position="200"/>
    </location>
</feature>
<accession>K3ZJS8</accession>
<sequence length="220" mass="24220">MKFCLHQWFRYVVGREDPVSSRTCAKTWPSPRVHCLGAAPWEPGPVRHVLSPFFPLNFALSNSVANLSLAPPTMCPEIYLCIIGHVTVHGTVHDGDLHKQAVNRLSLPSRCPRRKRRREAHRRSAMAAAAAVDTPGYFVGAPSHYQKPQPLPPPVPAQAVDEQNAVNTQVPGYYSGPVQGRREPAAEHNNPADTAVQQSQEQGFLARWFGCFTGRSGNAN</sequence>
<reference evidence="3" key="1">
    <citation type="journal article" date="2012" name="Nat. Biotechnol.">
        <title>Reference genome sequence of the model plant Setaria.</title>
        <authorList>
            <person name="Bennetzen J.L."/>
            <person name="Schmutz J."/>
            <person name="Wang H."/>
            <person name="Percifield R."/>
            <person name="Hawkins J."/>
            <person name="Pontaroli A.C."/>
            <person name="Estep M."/>
            <person name="Feng L."/>
            <person name="Vaughn J.N."/>
            <person name="Grimwood J."/>
            <person name="Jenkins J."/>
            <person name="Barry K."/>
            <person name="Lindquist E."/>
            <person name="Hellsten U."/>
            <person name="Deshpande S."/>
            <person name="Wang X."/>
            <person name="Wu X."/>
            <person name="Mitros T."/>
            <person name="Triplett J."/>
            <person name="Yang X."/>
            <person name="Ye C.Y."/>
            <person name="Mauro-Herrera M."/>
            <person name="Wang L."/>
            <person name="Li P."/>
            <person name="Sharma M."/>
            <person name="Sharma R."/>
            <person name="Ronald P.C."/>
            <person name="Panaud O."/>
            <person name="Kellogg E.A."/>
            <person name="Brutnell T.P."/>
            <person name="Doust A.N."/>
            <person name="Tuskan G.A."/>
            <person name="Rokhsar D."/>
            <person name="Devos K.M."/>
        </authorList>
    </citation>
    <scope>NUCLEOTIDE SEQUENCE [LARGE SCALE GENOMIC DNA]</scope>
    <source>
        <strain evidence="3">cv. Yugu1</strain>
    </source>
</reference>
<name>K3ZJS8_SETIT</name>
<dbReference type="EMBL" id="AGNK02004775">
    <property type="status" value="NOT_ANNOTATED_CDS"/>
    <property type="molecule type" value="Genomic_DNA"/>
</dbReference>
<reference evidence="2" key="2">
    <citation type="submission" date="2018-08" db="UniProtKB">
        <authorList>
            <consortium name="EnsemblPlants"/>
        </authorList>
    </citation>
    <scope>IDENTIFICATION</scope>
    <source>
        <strain evidence="2">Yugu1</strain>
    </source>
</reference>
<organism evidence="2 3">
    <name type="scientific">Setaria italica</name>
    <name type="common">Foxtail millet</name>
    <name type="synonym">Panicum italicum</name>
    <dbReference type="NCBI Taxonomy" id="4555"/>
    <lineage>
        <taxon>Eukaryota</taxon>
        <taxon>Viridiplantae</taxon>
        <taxon>Streptophyta</taxon>
        <taxon>Embryophyta</taxon>
        <taxon>Tracheophyta</taxon>
        <taxon>Spermatophyta</taxon>
        <taxon>Magnoliopsida</taxon>
        <taxon>Liliopsida</taxon>
        <taxon>Poales</taxon>
        <taxon>Poaceae</taxon>
        <taxon>PACMAD clade</taxon>
        <taxon>Panicoideae</taxon>
        <taxon>Panicodae</taxon>
        <taxon>Paniceae</taxon>
        <taxon>Cenchrinae</taxon>
        <taxon>Setaria</taxon>
    </lineage>
</organism>
<evidence type="ECO:0000256" key="1">
    <source>
        <dbReference type="SAM" id="MobiDB-lite"/>
    </source>
</evidence>
<dbReference type="Gramene" id="KQK94178">
    <property type="protein sequence ID" value="KQK94178"/>
    <property type="gene ID" value="SETIT_026832mg"/>
</dbReference>
<feature type="compositionally biased region" description="Polar residues" evidence="1">
    <location>
        <begin position="191"/>
        <end position="200"/>
    </location>
</feature>
<evidence type="ECO:0000313" key="2">
    <source>
        <dbReference type="EnsemblPlants" id="KQK94178"/>
    </source>
</evidence>
<dbReference type="Proteomes" id="UP000004995">
    <property type="component" value="Unassembled WGS sequence"/>
</dbReference>
<dbReference type="AlphaFoldDB" id="K3ZJS8"/>
<proteinExistence type="predicted"/>
<keyword evidence="3" id="KW-1185">Reference proteome</keyword>
<protein>
    <submittedName>
        <fullName evidence="2">Uncharacterized protein</fullName>
    </submittedName>
</protein>
<evidence type="ECO:0000313" key="3">
    <source>
        <dbReference type="Proteomes" id="UP000004995"/>
    </source>
</evidence>
<dbReference type="HOGENOM" id="CLU_1257965_0_0_1"/>